<evidence type="ECO:0000313" key="2">
    <source>
        <dbReference type="EMBL" id="MFB9471879.1"/>
    </source>
</evidence>
<dbReference type="Proteomes" id="UP001589568">
    <property type="component" value="Unassembled WGS sequence"/>
</dbReference>
<feature type="domain" description="DUF6968" evidence="1">
    <location>
        <begin position="11"/>
        <end position="97"/>
    </location>
</feature>
<dbReference type="InterPro" id="IPR054241">
    <property type="entry name" value="DUF6968"/>
</dbReference>
<sequence>MGRSADMYEIAQRVLALRTDPPREVVVTIGLPYEEPTGEWSCPYRIDGLEGWEHERKVTGLDSLEAVERAMVMVRAALAGSHEAKEGLLSWEGVPGGQRAQTVYVTVDDERNIAYIAMKNEIVPGEVVRQVAAEGVVLDYGDSGRLLGLELPDAAGLLPSEMRI</sequence>
<organism evidence="2 3">
    <name type="scientific">Nonomuraea salmonea</name>
    <dbReference type="NCBI Taxonomy" id="46181"/>
    <lineage>
        <taxon>Bacteria</taxon>
        <taxon>Bacillati</taxon>
        <taxon>Actinomycetota</taxon>
        <taxon>Actinomycetes</taxon>
        <taxon>Streptosporangiales</taxon>
        <taxon>Streptosporangiaceae</taxon>
        <taxon>Nonomuraea</taxon>
    </lineage>
</organism>
<comment type="caution">
    <text evidence="2">The sequence shown here is derived from an EMBL/GenBank/DDBJ whole genome shotgun (WGS) entry which is preliminary data.</text>
</comment>
<proteinExistence type="predicted"/>
<name>A0ABV5NQ91_9ACTN</name>
<evidence type="ECO:0000259" key="1">
    <source>
        <dbReference type="Pfam" id="PF22302"/>
    </source>
</evidence>
<protein>
    <submittedName>
        <fullName evidence="2">DUF2283 domain-containing protein</fullName>
    </submittedName>
</protein>
<keyword evidence="3" id="KW-1185">Reference proteome</keyword>
<dbReference type="RefSeq" id="WP_364373489.1">
    <property type="nucleotide sequence ID" value="NZ_JBHMCF010000019.1"/>
</dbReference>
<dbReference type="EMBL" id="JBHMCF010000019">
    <property type="protein sequence ID" value="MFB9471879.1"/>
    <property type="molecule type" value="Genomic_DNA"/>
</dbReference>
<dbReference type="Pfam" id="PF22302">
    <property type="entry name" value="DUF6968"/>
    <property type="match status" value="1"/>
</dbReference>
<dbReference type="InterPro" id="IPR019270">
    <property type="entry name" value="DUF2283"/>
</dbReference>
<reference evidence="2 3" key="1">
    <citation type="submission" date="2024-09" db="EMBL/GenBank/DDBJ databases">
        <authorList>
            <person name="Sun Q."/>
            <person name="Mori K."/>
        </authorList>
    </citation>
    <scope>NUCLEOTIDE SEQUENCE [LARGE SCALE GENOMIC DNA]</scope>
    <source>
        <strain evidence="2 3">JCM 3324</strain>
    </source>
</reference>
<gene>
    <name evidence="2" type="ORF">ACFFR3_20375</name>
</gene>
<accession>A0ABV5NQ91</accession>
<dbReference type="Pfam" id="PF10049">
    <property type="entry name" value="DUF2283"/>
    <property type="match status" value="1"/>
</dbReference>
<evidence type="ECO:0000313" key="3">
    <source>
        <dbReference type="Proteomes" id="UP001589568"/>
    </source>
</evidence>